<dbReference type="OrthoDB" id="9810452at2"/>
<accession>A0A550JF49</accession>
<gene>
    <name evidence="1" type="ORF">FL622_08590</name>
</gene>
<evidence type="ECO:0000313" key="2">
    <source>
        <dbReference type="Proteomes" id="UP000317155"/>
    </source>
</evidence>
<evidence type="ECO:0000313" key="1">
    <source>
        <dbReference type="EMBL" id="TRO81847.1"/>
    </source>
</evidence>
<comment type="caution">
    <text evidence="1">The sequence shown here is derived from an EMBL/GenBank/DDBJ whole genome shotgun (WGS) entry which is preliminary data.</text>
</comment>
<dbReference type="Proteomes" id="UP000317155">
    <property type="component" value="Unassembled WGS sequence"/>
</dbReference>
<keyword evidence="1" id="KW-0808">Transferase</keyword>
<keyword evidence="2" id="KW-1185">Reference proteome</keyword>
<dbReference type="Gene3D" id="1.20.120.330">
    <property type="entry name" value="Nucleotidyltransferases domain 2"/>
    <property type="match status" value="1"/>
</dbReference>
<dbReference type="SUPFAM" id="SSF81593">
    <property type="entry name" value="Nucleotidyltransferase substrate binding subunit/domain"/>
    <property type="match status" value="1"/>
</dbReference>
<protein>
    <submittedName>
        <fullName evidence="1">Nucleotidyltransferase</fullName>
    </submittedName>
</protein>
<dbReference type="EMBL" id="VJVV01000005">
    <property type="protein sequence ID" value="TRO81847.1"/>
    <property type="molecule type" value="Genomic_DNA"/>
</dbReference>
<name>A0A550JF49_9BACT</name>
<organism evidence="1 2">
    <name type="scientific">Trichloromonas acetexigens</name>
    <dbReference type="NCBI Taxonomy" id="38815"/>
    <lineage>
        <taxon>Bacteria</taxon>
        <taxon>Pseudomonadati</taxon>
        <taxon>Thermodesulfobacteriota</taxon>
        <taxon>Desulfuromonadia</taxon>
        <taxon>Desulfuromonadales</taxon>
        <taxon>Trichloromonadaceae</taxon>
        <taxon>Trichloromonas</taxon>
    </lineage>
</organism>
<dbReference type="Pfam" id="PF08780">
    <property type="entry name" value="NTase_sub_bind"/>
    <property type="match status" value="1"/>
</dbReference>
<sequence>MPLNTAHYARCIDTLESSLLLLQGAAPGSIEYEIFRNAVVKGFELTLETAGKLLRKALKDYSGNPREMDRLTFKELLRHGGKHGLLSVAAVERWFDYRDNRNSTAHDYGVAFAEETLALLPGFIADARTLESTLRERLGQGDA</sequence>
<dbReference type="GO" id="GO:0016740">
    <property type="term" value="F:transferase activity"/>
    <property type="evidence" value="ECO:0007669"/>
    <property type="project" value="UniProtKB-KW"/>
</dbReference>
<reference evidence="1 2" key="1">
    <citation type="submission" date="2019-07" db="EMBL/GenBank/DDBJ databases">
        <title>Insights of Desulfuromonas acetexigens electromicrobiology.</title>
        <authorList>
            <person name="Katuri K."/>
            <person name="Sapireddy V."/>
            <person name="Shaw D.R."/>
            <person name="Saikaly P."/>
        </authorList>
    </citation>
    <scope>NUCLEOTIDE SEQUENCE [LARGE SCALE GENOMIC DNA]</scope>
    <source>
        <strain evidence="1 2">2873</strain>
    </source>
</reference>
<dbReference type="InterPro" id="IPR010235">
    <property type="entry name" value="HepT"/>
</dbReference>
<dbReference type="AlphaFoldDB" id="A0A550JF49"/>
<dbReference type="RefSeq" id="WP_092057674.1">
    <property type="nucleotide sequence ID" value="NZ_FOJJ01000037.1"/>
</dbReference>
<proteinExistence type="predicted"/>